<reference evidence="3" key="1">
    <citation type="journal article" date="2019" name="Int. J. Syst. Evol. Microbiol.">
        <title>The Global Catalogue of Microorganisms (GCM) 10K type strain sequencing project: providing services to taxonomists for standard genome sequencing and annotation.</title>
        <authorList>
            <consortium name="The Broad Institute Genomics Platform"/>
            <consortium name="The Broad Institute Genome Sequencing Center for Infectious Disease"/>
            <person name="Wu L."/>
            <person name="Ma J."/>
        </authorList>
    </citation>
    <scope>NUCLEOTIDE SEQUENCE [LARGE SCALE GENOMIC DNA]</scope>
    <source>
        <strain evidence="3">CGMCC 1.16855</strain>
    </source>
</reference>
<evidence type="ECO:0000313" key="3">
    <source>
        <dbReference type="Proteomes" id="UP001595420"/>
    </source>
</evidence>
<evidence type="ECO:0000256" key="1">
    <source>
        <dbReference type="SAM" id="SignalP"/>
    </source>
</evidence>
<dbReference type="EMBL" id="JBHRSB010000010">
    <property type="protein sequence ID" value="MFC3003181.1"/>
    <property type="molecule type" value="Genomic_DNA"/>
</dbReference>
<gene>
    <name evidence="2" type="ORF">ACFOD3_25025</name>
</gene>
<proteinExistence type="predicted"/>
<protein>
    <submittedName>
        <fullName evidence="2">Uncharacterized protein</fullName>
    </submittedName>
</protein>
<keyword evidence="3" id="KW-1185">Reference proteome</keyword>
<feature type="chain" id="PRO_5045455482" evidence="1">
    <location>
        <begin position="30"/>
        <end position="136"/>
    </location>
</feature>
<organism evidence="2 3">
    <name type="scientific">Falsiroseomonas tokyonensis</name>
    <dbReference type="NCBI Taxonomy" id="430521"/>
    <lineage>
        <taxon>Bacteria</taxon>
        <taxon>Pseudomonadati</taxon>
        <taxon>Pseudomonadota</taxon>
        <taxon>Alphaproteobacteria</taxon>
        <taxon>Acetobacterales</taxon>
        <taxon>Roseomonadaceae</taxon>
        <taxon>Falsiroseomonas</taxon>
    </lineage>
</organism>
<sequence>MSRVTLTAPSLAIALAAAFALLPATAPQAQGAACRGRVHVDSVYQNGTGGNRYDYMVQIRNSTGGPLTLQLAFAGFGTNVTLFSPQLAGISLQPNASQTIRFGNGTNGNINLGSVAVVYDTAAAAGRATVAVTNCQ</sequence>
<feature type="signal peptide" evidence="1">
    <location>
        <begin position="1"/>
        <end position="29"/>
    </location>
</feature>
<comment type="caution">
    <text evidence="2">The sequence shown here is derived from an EMBL/GenBank/DDBJ whole genome shotgun (WGS) entry which is preliminary data.</text>
</comment>
<name>A0ABV7C2F8_9PROT</name>
<evidence type="ECO:0000313" key="2">
    <source>
        <dbReference type="EMBL" id="MFC3003181.1"/>
    </source>
</evidence>
<dbReference type="RefSeq" id="WP_216839635.1">
    <property type="nucleotide sequence ID" value="NZ_JAFNJS010000010.1"/>
</dbReference>
<keyword evidence="1" id="KW-0732">Signal</keyword>
<dbReference type="Proteomes" id="UP001595420">
    <property type="component" value="Unassembled WGS sequence"/>
</dbReference>
<accession>A0ABV7C2F8</accession>